<evidence type="ECO:0000313" key="1">
    <source>
        <dbReference type="EMBL" id="DAF45510.1"/>
    </source>
</evidence>
<protein>
    <submittedName>
        <fullName evidence="1">Uncharacterized protein</fullName>
    </submittedName>
</protein>
<accession>A0A8S5S3G5</accession>
<proteinExistence type="predicted"/>
<dbReference type="EMBL" id="BK032514">
    <property type="protein sequence ID" value="DAF45510.1"/>
    <property type="molecule type" value="Genomic_DNA"/>
</dbReference>
<reference evidence="1" key="1">
    <citation type="journal article" date="2021" name="Proc. Natl. Acad. Sci. U.S.A.">
        <title>A Catalog of Tens of Thousands of Viruses from Human Metagenomes Reveals Hidden Associations with Chronic Diseases.</title>
        <authorList>
            <person name="Tisza M.J."/>
            <person name="Buck C.B."/>
        </authorList>
    </citation>
    <scope>NUCLEOTIDE SEQUENCE</scope>
    <source>
        <strain evidence="1">CtBLh2</strain>
    </source>
</reference>
<name>A0A8S5S3G5_9CAUD</name>
<organism evidence="1">
    <name type="scientific">Siphoviridae sp. ctBLh2</name>
    <dbReference type="NCBI Taxonomy" id="2827803"/>
    <lineage>
        <taxon>Viruses</taxon>
        <taxon>Duplodnaviria</taxon>
        <taxon>Heunggongvirae</taxon>
        <taxon>Uroviricota</taxon>
        <taxon>Caudoviricetes</taxon>
    </lineage>
</organism>
<sequence>MERKTEFPPYTEAGGLFRPPAFLIRKSAGKRVRDTYRRRTVEVCASRRQGPS</sequence>